<protein>
    <recommendedName>
        <fullName evidence="8">Rhodopsin domain-containing protein</fullName>
    </recommendedName>
</protein>
<keyword evidence="2 7" id="KW-0812">Transmembrane</keyword>
<evidence type="ECO:0000313" key="9">
    <source>
        <dbReference type="EMBL" id="SMQ45294.1"/>
    </source>
</evidence>
<dbReference type="GO" id="GO:0016020">
    <property type="term" value="C:membrane"/>
    <property type="evidence" value="ECO:0007669"/>
    <property type="project" value="UniProtKB-SubCell"/>
</dbReference>
<dbReference type="EMBL" id="LT853692">
    <property type="protein sequence ID" value="SMQ45294.1"/>
    <property type="molecule type" value="Genomic_DNA"/>
</dbReference>
<evidence type="ECO:0000256" key="7">
    <source>
        <dbReference type="SAM" id="Phobius"/>
    </source>
</evidence>
<feature type="region of interest" description="Disordered" evidence="6">
    <location>
        <begin position="574"/>
        <end position="608"/>
    </location>
</feature>
<reference evidence="9 10" key="1">
    <citation type="submission" date="2016-06" db="EMBL/GenBank/DDBJ databases">
        <authorList>
            <person name="Kjaerup R.B."/>
            <person name="Dalgaard T.S."/>
            <person name="Juul-Madsen H.R."/>
        </authorList>
    </citation>
    <scope>NUCLEOTIDE SEQUENCE [LARGE SCALE GENOMIC DNA]</scope>
</reference>
<feature type="transmembrane region" description="Helical" evidence="7">
    <location>
        <begin position="103"/>
        <end position="121"/>
    </location>
</feature>
<feature type="region of interest" description="Disordered" evidence="6">
    <location>
        <begin position="413"/>
        <end position="432"/>
    </location>
</feature>
<feature type="transmembrane region" description="Helical" evidence="7">
    <location>
        <begin position="260"/>
        <end position="282"/>
    </location>
</feature>
<keyword evidence="3 7" id="KW-1133">Transmembrane helix</keyword>
<keyword evidence="10" id="KW-1185">Reference proteome</keyword>
<evidence type="ECO:0000256" key="1">
    <source>
        <dbReference type="ARBA" id="ARBA00004141"/>
    </source>
</evidence>
<evidence type="ECO:0000256" key="4">
    <source>
        <dbReference type="ARBA" id="ARBA00023136"/>
    </source>
</evidence>
<feature type="domain" description="Rhodopsin" evidence="8">
    <location>
        <begin position="43"/>
        <end position="268"/>
    </location>
</feature>
<dbReference type="PANTHER" id="PTHR33048">
    <property type="entry name" value="PTH11-LIKE INTEGRAL MEMBRANE PROTEIN (AFU_ORTHOLOGUE AFUA_5G11245)"/>
    <property type="match status" value="1"/>
</dbReference>
<evidence type="ECO:0000256" key="6">
    <source>
        <dbReference type="SAM" id="MobiDB-lite"/>
    </source>
</evidence>
<evidence type="ECO:0000256" key="3">
    <source>
        <dbReference type="ARBA" id="ARBA00022989"/>
    </source>
</evidence>
<comment type="similarity">
    <text evidence="5">Belongs to the SAT4 family.</text>
</comment>
<accession>A0A1X7RCZ5</accession>
<feature type="region of interest" description="Disordered" evidence="6">
    <location>
        <begin position="334"/>
        <end position="402"/>
    </location>
</feature>
<feature type="transmembrane region" description="Helical" evidence="7">
    <location>
        <begin position="28"/>
        <end position="46"/>
    </location>
</feature>
<feature type="transmembrane region" description="Helical" evidence="7">
    <location>
        <begin position="58"/>
        <end position="83"/>
    </location>
</feature>
<organism evidence="9 10">
    <name type="scientific">Zymoseptoria tritici (strain ST99CH_3D7)</name>
    <dbReference type="NCBI Taxonomy" id="1276538"/>
    <lineage>
        <taxon>Eukaryota</taxon>
        <taxon>Fungi</taxon>
        <taxon>Dikarya</taxon>
        <taxon>Ascomycota</taxon>
        <taxon>Pezizomycotina</taxon>
        <taxon>Dothideomycetes</taxon>
        <taxon>Dothideomycetidae</taxon>
        <taxon>Mycosphaerellales</taxon>
        <taxon>Mycosphaerellaceae</taxon>
        <taxon>Zymoseptoria</taxon>
    </lineage>
</organism>
<dbReference type="InterPro" id="IPR052337">
    <property type="entry name" value="SAT4-like"/>
</dbReference>
<feature type="compositionally biased region" description="Basic and acidic residues" evidence="6">
    <location>
        <begin position="369"/>
        <end position="388"/>
    </location>
</feature>
<comment type="subcellular location">
    <subcellularLocation>
        <location evidence="1">Membrane</location>
        <topology evidence="1">Multi-pass membrane protein</topology>
    </subcellularLocation>
</comment>
<dbReference type="AlphaFoldDB" id="A0A1X7RCZ5"/>
<feature type="region of interest" description="Disordered" evidence="6">
    <location>
        <begin position="289"/>
        <end position="309"/>
    </location>
</feature>
<evidence type="ECO:0000256" key="2">
    <source>
        <dbReference type="ARBA" id="ARBA00022692"/>
    </source>
</evidence>
<gene>
    <name evidence="9" type="ORF">ZT3D7_G438</name>
</gene>
<sequence length="608" mass="68256">MLETRQKYWGTGPPAPRSRMENWPTVLFSWWCTSFATVIIITRVLGRKVRNNKFFREDWIMLIALAPLWIRMVFVHFVLTYGTNNVDTVNFSFTEDEIYKRSIGSRMVLASRIFYAMFIWLSKLTVSEFLKRITIRIWRRSYEITLQGIRIFLFLTFGAVVVATLTECNDFEKYWQVVPDPGPQCRKGFAQLITMGTCDIITDIVLIAFPIPVVLRSGQSWQRKLQMVSLFSLSVILIGVTATRMPEVVETGGRQQYRTVWASAEILASAFVANAVTLGSFLRDKGEKKKKYKPYSTTDSMERASARRPTLPTIHQIESDEDLFRSVGYGIPGHLQRKHSITPRPAPQALSAAEQNGGRSQVARNVTSKGEKVERDSDSDNSTHEDHYHKKPTLALAQRRTQSVSFSDVGNLLETESPRSKPHSPSIAIDSPGPIIITQDFTISHERASSSSGSRAFLQDVGGISNNSGGNERQNGRLSPRLHHEAFWHHHNRIRDRSPQPKAPIGVLVPAVERHETSMTLQDAGGLLENSSRRSVATVRDTAVEDIELEDVGSLLSDDTPQDRSAIGLQEMLKRNRQAARTSRSISRQGGGPDDMVLHDPGGLATPQ</sequence>
<evidence type="ECO:0000259" key="8">
    <source>
        <dbReference type="Pfam" id="PF20684"/>
    </source>
</evidence>
<evidence type="ECO:0000313" key="10">
    <source>
        <dbReference type="Proteomes" id="UP000215127"/>
    </source>
</evidence>
<dbReference type="Proteomes" id="UP000215127">
    <property type="component" value="Chromosome 1"/>
</dbReference>
<feature type="compositionally biased region" description="Polar residues" evidence="6">
    <location>
        <begin position="579"/>
        <end position="588"/>
    </location>
</feature>
<evidence type="ECO:0000256" key="5">
    <source>
        <dbReference type="ARBA" id="ARBA00038359"/>
    </source>
</evidence>
<feature type="compositionally biased region" description="Polar residues" evidence="6">
    <location>
        <begin position="353"/>
        <end position="368"/>
    </location>
</feature>
<feature type="transmembrane region" description="Helical" evidence="7">
    <location>
        <begin position="189"/>
        <end position="215"/>
    </location>
</feature>
<dbReference type="PANTHER" id="PTHR33048:SF19">
    <property type="entry name" value="MEMBRANE PROTEIN PTH11-LIKE, PUTATIVE (AFU_ORTHOLOGUE AFUA_1G14080)-RELATED"/>
    <property type="match status" value="1"/>
</dbReference>
<keyword evidence="4 7" id="KW-0472">Membrane</keyword>
<name>A0A1X7RCZ5_ZYMT9</name>
<dbReference type="Pfam" id="PF20684">
    <property type="entry name" value="Fung_rhodopsin"/>
    <property type="match status" value="1"/>
</dbReference>
<proteinExistence type="inferred from homology"/>
<feature type="transmembrane region" description="Helical" evidence="7">
    <location>
        <begin position="142"/>
        <end position="165"/>
    </location>
</feature>
<feature type="transmembrane region" description="Helical" evidence="7">
    <location>
        <begin position="227"/>
        <end position="245"/>
    </location>
</feature>
<dbReference type="InterPro" id="IPR049326">
    <property type="entry name" value="Rhodopsin_dom_fungi"/>
</dbReference>